<proteinExistence type="predicted"/>
<feature type="domain" description="Large polyvalent protein-associated" evidence="1">
    <location>
        <begin position="274"/>
        <end position="345"/>
    </location>
</feature>
<evidence type="ECO:0000259" key="1">
    <source>
        <dbReference type="Pfam" id="PF18796"/>
    </source>
</evidence>
<evidence type="ECO:0000313" key="3">
    <source>
        <dbReference type="Proteomes" id="UP000199514"/>
    </source>
</evidence>
<sequence length="349" mass="40441">MKTLKFRPTSARLKTREGKIAHPDFFAKNRYKEAKELLKKKNTMDGFSAARISADIVAGSRADTHWRATDYAHYWHKLREPRLNEKELGKLEIVSPDSLQKSFGIKQFGWGNWVTLEDRQNYLAALHIALEDLNKVLKFNNNIGIGNNLTVTFGARGIPKANAHYEPTNELINLARYHRDADGSKFDKMIQSGGIGSLAHEYGHFLDFFAGKFLEKNIKEYSITGGISTRKDRLEVSGKMRTLADDILEKIIWSKPNEVHSKYYERLLVFLKKNNSTSDYYLRRAEIWARAFEVFVFWELKKQEIENFLLVKSKIAYPSSVYLNEAEMKKIAPLFKKFLAEFKKKTINK</sequence>
<dbReference type="AlphaFoldDB" id="A0A1I1M4V1"/>
<evidence type="ECO:0000313" key="2">
    <source>
        <dbReference type="EMBL" id="SFC80394.1"/>
    </source>
</evidence>
<dbReference type="OrthoDB" id="1111891at2"/>
<gene>
    <name evidence="2" type="ORF">SAMN05421780_11031</name>
</gene>
<dbReference type="InterPro" id="IPR041047">
    <property type="entry name" value="LPD1"/>
</dbReference>
<name>A0A1I1M4V1_9BACT</name>
<dbReference type="RefSeq" id="WP_091514940.1">
    <property type="nucleotide sequence ID" value="NZ_FOLE01000010.1"/>
</dbReference>
<dbReference type="EMBL" id="FOLE01000010">
    <property type="protein sequence ID" value="SFC80394.1"/>
    <property type="molecule type" value="Genomic_DNA"/>
</dbReference>
<dbReference type="Pfam" id="PF18796">
    <property type="entry name" value="LPD1"/>
    <property type="match status" value="1"/>
</dbReference>
<accession>A0A1I1M4V1</accession>
<protein>
    <recommendedName>
        <fullName evidence="1">Large polyvalent protein-associated domain-containing protein</fullName>
    </recommendedName>
</protein>
<reference evidence="2 3" key="1">
    <citation type="submission" date="2016-10" db="EMBL/GenBank/DDBJ databases">
        <authorList>
            <person name="de Groot N.N."/>
        </authorList>
    </citation>
    <scope>NUCLEOTIDE SEQUENCE [LARGE SCALE GENOMIC DNA]</scope>
    <source>
        <strain evidence="2 3">DSM 6793</strain>
    </source>
</reference>
<dbReference type="STRING" id="927664.SAMN05421780_11031"/>
<organism evidence="2 3">
    <name type="scientific">Flexibacter flexilis DSM 6793</name>
    <dbReference type="NCBI Taxonomy" id="927664"/>
    <lineage>
        <taxon>Bacteria</taxon>
        <taxon>Pseudomonadati</taxon>
        <taxon>Bacteroidota</taxon>
        <taxon>Cytophagia</taxon>
        <taxon>Cytophagales</taxon>
        <taxon>Flexibacteraceae</taxon>
        <taxon>Flexibacter</taxon>
    </lineage>
</organism>
<keyword evidence="3" id="KW-1185">Reference proteome</keyword>
<dbReference type="Proteomes" id="UP000199514">
    <property type="component" value="Unassembled WGS sequence"/>
</dbReference>